<gene>
    <name evidence="2" type="ORF">HYT40_04005</name>
</gene>
<protein>
    <recommendedName>
        <fullName evidence="1">HD/PDEase domain-containing protein</fullName>
    </recommendedName>
</protein>
<dbReference type="Gene3D" id="1.10.3210.10">
    <property type="entry name" value="Hypothetical protein af1432"/>
    <property type="match status" value="1"/>
</dbReference>
<dbReference type="SMART" id="SM00471">
    <property type="entry name" value="HDc"/>
    <property type="match status" value="1"/>
</dbReference>
<dbReference type="Proteomes" id="UP000724148">
    <property type="component" value="Unassembled WGS sequence"/>
</dbReference>
<organism evidence="2 3">
    <name type="scientific">Candidatus Sungiibacteriota bacterium</name>
    <dbReference type="NCBI Taxonomy" id="2750080"/>
    <lineage>
        <taxon>Bacteria</taxon>
        <taxon>Candidatus Sungiibacteriota</taxon>
    </lineage>
</organism>
<dbReference type="AlphaFoldDB" id="A0A931SC95"/>
<accession>A0A931SC95</accession>
<feature type="domain" description="HD/PDEase" evidence="1">
    <location>
        <begin position="172"/>
        <end position="291"/>
    </location>
</feature>
<reference evidence="2" key="1">
    <citation type="submission" date="2020-07" db="EMBL/GenBank/DDBJ databases">
        <title>Huge and variable diversity of episymbiotic CPR bacteria and DPANN archaea in groundwater ecosystems.</title>
        <authorList>
            <person name="He C.Y."/>
            <person name="Keren R."/>
            <person name="Whittaker M."/>
            <person name="Farag I.F."/>
            <person name="Doudna J."/>
            <person name="Cate J.H.D."/>
            <person name="Banfield J.F."/>
        </authorList>
    </citation>
    <scope>NUCLEOTIDE SEQUENCE</scope>
    <source>
        <strain evidence="2">NC_groundwater_193_Ag_S-0.1um_51_7</strain>
    </source>
</reference>
<evidence type="ECO:0000313" key="3">
    <source>
        <dbReference type="Proteomes" id="UP000724148"/>
    </source>
</evidence>
<comment type="caution">
    <text evidence="2">The sequence shown here is derived from an EMBL/GenBank/DDBJ whole genome shotgun (WGS) entry which is preliminary data.</text>
</comment>
<proteinExistence type="predicted"/>
<dbReference type="EMBL" id="JACOZA010000098">
    <property type="protein sequence ID" value="MBI2097275.1"/>
    <property type="molecule type" value="Genomic_DNA"/>
</dbReference>
<dbReference type="CDD" id="cd00077">
    <property type="entry name" value="HDc"/>
    <property type="match status" value="1"/>
</dbReference>
<dbReference type="SUPFAM" id="SSF109604">
    <property type="entry name" value="HD-domain/PDEase-like"/>
    <property type="match status" value="1"/>
</dbReference>
<dbReference type="InterPro" id="IPR003607">
    <property type="entry name" value="HD/PDEase_dom"/>
</dbReference>
<sequence length="529" mass="60454">MTVRIKAAQLPAANDCLQVEDIIYLPQKLSFAQFKKLNACLGKANWFKKLVETKAQEGRSLPMPELPILWLEQLYEHERVTADREPEWIRQASPLCKRHLRREYVFGDGVDPLAIVPSIPFTGIGYAVLEDGLIEETTNAFGLFRLARVRQLGFLHDPVVRSGELESIGMLFSHTRWLHVLDVTAIATLIALNNELRDEGLYHLQVAAISHDALTPAGGDTTKQIDPQAFDEERNFPQLFSLEGWPALSQKYGLQERKLTEIVQGKSTLGKILDLADKIAYVARDAREYYGRYDPSGPVGYPDEYFEIKKLVETRALICGIWDAVEIEDGEAVIADGERLTDFLRLRALLFKNLYHHPASRFLEHTIANVITQYLYDSDELTKQELLQFGDADLERLIGEVVGDDSLLLVGVNFMRPRVETFKDAKEARRREAKLIRNGMFTLLENWRGTANPGMNFLVRKNKQVAPFREAYPKAAREIEKLIAPEKPLILYYFPIAEMPLKEKFLKAFMAYRKRKLRKGGSFTKKSPR</sequence>
<name>A0A931SC95_9BACT</name>
<evidence type="ECO:0000259" key="1">
    <source>
        <dbReference type="SMART" id="SM00471"/>
    </source>
</evidence>
<evidence type="ECO:0000313" key="2">
    <source>
        <dbReference type="EMBL" id="MBI2097275.1"/>
    </source>
</evidence>